<dbReference type="GO" id="GO:0050661">
    <property type="term" value="F:NADP binding"/>
    <property type="evidence" value="ECO:0007669"/>
    <property type="project" value="TreeGrafter"/>
</dbReference>
<dbReference type="SUPFAM" id="SSF51735">
    <property type="entry name" value="NAD(P)-binding Rossmann-fold domains"/>
    <property type="match status" value="1"/>
</dbReference>
<reference evidence="11 12" key="1">
    <citation type="submission" date="2018-06" db="EMBL/GenBank/DDBJ databases">
        <title>The draft genome sequence of Crocinitomix sp. SM1701.</title>
        <authorList>
            <person name="Zhang X."/>
        </authorList>
    </citation>
    <scope>NUCLEOTIDE SEQUENCE [LARGE SCALE GENOMIC DNA]</scope>
    <source>
        <strain evidence="11 12">SM1701</strain>
    </source>
</reference>
<dbReference type="GO" id="GO:0008750">
    <property type="term" value="F:proton-translocating NAD(P)+ transhydrogenase activity"/>
    <property type="evidence" value="ECO:0007669"/>
    <property type="project" value="UniProtKB-EC"/>
</dbReference>
<dbReference type="Proteomes" id="UP000249248">
    <property type="component" value="Unassembled WGS sequence"/>
</dbReference>
<dbReference type="InterPro" id="IPR036291">
    <property type="entry name" value="NAD(P)-bd_dom_sf"/>
</dbReference>
<dbReference type="EC" id="7.1.1.1" evidence="3"/>
<dbReference type="RefSeq" id="WP_111061647.1">
    <property type="nucleotide sequence ID" value="NZ_JBHUCU010000007.1"/>
</dbReference>
<dbReference type="OrthoDB" id="9804592at2"/>
<evidence type="ECO:0000259" key="9">
    <source>
        <dbReference type="SMART" id="SM01002"/>
    </source>
</evidence>
<comment type="similarity">
    <text evidence="2">Belongs to the AlaDH/PNT family.</text>
</comment>
<dbReference type="EMBL" id="QKSB01000001">
    <property type="protein sequence ID" value="PZE18746.1"/>
    <property type="molecule type" value="Genomic_DNA"/>
</dbReference>
<feature type="domain" description="Alanine dehydrogenase/pyridine nucleotide transhydrogenase NAD(H)-binding" evidence="9">
    <location>
        <begin position="145"/>
        <end position="309"/>
    </location>
</feature>
<dbReference type="GO" id="GO:0016491">
    <property type="term" value="F:oxidoreductase activity"/>
    <property type="evidence" value="ECO:0007669"/>
    <property type="project" value="InterPro"/>
</dbReference>
<name>A0A2W1NLN0_9FLAO</name>
<gene>
    <name evidence="11" type="ORF">DNU06_02645</name>
</gene>
<dbReference type="Pfam" id="PF05222">
    <property type="entry name" value="AlaDh_PNT_N"/>
    <property type="match status" value="1"/>
</dbReference>
<dbReference type="InterPro" id="IPR007886">
    <property type="entry name" value="AlaDH/PNT_N"/>
</dbReference>
<dbReference type="PANTHER" id="PTHR10160">
    <property type="entry name" value="NAD(P) TRANSHYDROGENASE"/>
    <property type="match status" value="1"/>
</dbReference>
<accession>A0A2W1NLN0</accession>
<dbReference type="SMART" id="SM01002">
    <property type="entry name" value="AlaDh_PNT_C"/>
    <property type="match status" value="1"/>
</dbReference>
<sequence>MKVLGLLKENAGVNVVALTPDNVKHLSEHYTVIVESGAGVLAGFTDEAYGLAGAEIESDRALLLKKSSLLITLSSKINFSGIEKHKTVIGGYGVLDELESILQFTNNPIDFFSLSLLPRITKAQSMDILSSLAALSGYQAVVHGFDKSMVVSPMISSAGGTLYPAKVLVLGAGVAGLQAIATARRLGAVVTAFDIRKQTKTEVESLGADFIEVMGAVEDESSGGYAIEQDENFMTKVIDSIALQAKDADLIITTARIPGKKAPKLITADMLKRMKPGSIVIDMAADTGGNCEFSENNKTVLKDGVFLLGESTIYNRVARSASILLGNNMTTFIHHFRSNEDLTFQDEILAATLVTRNGKIVHEKICAEVNKY</sequence>
<evidence type="ECO:0000256" key="7">
    <source>
        <dbReference type="ARBA" id="ARBA00023027"/>
    </source>
</evidence>
<keyword evidence="5" id="KW-0521">NADP</keyword>
<comment type="catalytic activity">
    <reaction evidence="8">
        <text>NAD(+) + NADPH + H(+)(in) = NADH + NADP(+) + H(+)(out)</text>
        <dbReference type="Rhea" id="RHEA:47992"/>
        <dbReference type="ChEBI" id="CHEBI:15378"/>
        <dbReference type="ChEBI" id="CHEBI:57540"/>
        <dbReference type="ChEBI" id="CHEBI:57783"/>
        <dbReference type="ChEBI" id="CHEBI:57945"/>
        <dbReference type="ChEBI" id="CHEBI:58349"/>
        <dbReference type="EC" id="7.1.1.1"/>
    </reaction>
</comment>
<evidence type="ECO:0000256" key="2">
    <source>
        <dbReference type="ARBA" id="ARBA00005689"/>
    </source>
</evidence>
<dbReference type="AlphaFoldDB" id="A0A2W1NLN0"/>
<evidence type="ECO:0000256" key="6">
    <source>
        <dbReference type="ARBA" id="ARBA00022967"/>
    </source>
</evidence>
<keyword evidence="12" id="KW-1185">Reference proteome</keyword>
<evidence type="ECO:0000259" key="10">
    <source>
        <dbReference type="SMART" id="SM01003"/>
    </source>
</evidence>
<dbReference type="InterPro" id="IPR007698">
    <property type="entry name" value="AlaDH/PNT_NAD(H)-bd"/>
</dbReference>
<dbReference type="Gene3D" id="3.40.50.720">
    <property type="entry name" value="NAD(P)-binding Rossmann-like Domain"/>
    <property type="match status" value="2"/>
</dbReference>
<dbReference type="Pfam" id="PF01262">
    <property type="entry name" value="AlaDh_PNT_C"/>
    <property type="match status" value="1"/>
</dbReference>
<dbReference type="SMART" id="SM01003">
    <property type="entry name" value="AlaDh_PNT_N"/>
    <property type="match status" value="1"/>
</dbReference>
<evidence type="ECO:0000256" key="5">
    <source>
        <dbReference type="ARBA" id="ARBA00022857"/>
    </source>
</evidence>
<dbReference type="GO" id="GO:0006740">
    <property type="term" value="P:NADPH regeneration"/>
    <property type="evidence" value="ECO:0007669"/>
    <property type="project" value="TreeGrafter"/>
</dbReference>
<proteinExistence type="inferred from homology"/>
<comment type="function">
    <text evidence="1">The transhydrogenation between NADH and NADP is coupled to respiration and ATP hydrolysis and functions as a proton pump across the membrane.</text>
</comment>
<protein>
    <recommendedName>
        <fullName evidence="3">proton-translocating NAD(P)(+) transhydrogenase</fullName>
        <ecNumber evidence="3">7.1.1.1</ecNumber>
    </recommendedName>
</protein>
<evidence type="ECO:0000256" key="1">
    <source>
        <dbReference type="ARBA" id="ARBA00003943"/>
    </source>
</evidence>
<keyword evidence="4" id="KW-0547">Nucleotide-binding</keyword>
<evidence type="ECO:0000313" key="12">
    <source>
        <dbReference type="Proteomes" id="UP000249248"/>
    </source>
</evidence>
<evidence type="ECO:0000256" key="3">
    <source>
        <dbReference type="ARBA" id="ARBA00012943"/>
    </source>
</evidence>
<evidence type="ECO:0000256" key="4">
    <source>
        <dbReference type="ARBA" id="ARBA00022741"/>
    </source>
</evidence>
<dbReference type="GO" id="GO:0005886">
    <property type="term" value="C:plasma membrane"/>
    <property type="evidence" value="ECO:0007669"/>
    <property type="project" value="TreeGrafter"/>
</dbReference>
<evidence type="ECO:0000313" key="11">
    <source>
        <dbReference type="EMBL" id="PZE18746.1"/>
    </source>
</evidence>
<dbReference type="InterPro" id="IPR008143">
    <property type="entry name" value="Ala_DH/PNT_CS2"/>
</dbReference>
<dbReference type="SUPFAM" id="SSF52283">
    <property type="entry name" value="Formate/glycerate dehydrogenase catalytic domain-like"/>
    <property type="match status" value="1"/>
</dbReference>
<dbReference type="PROSITE" id="PS00837">
    <property type="entry name" value="ALADH_PNT_2"/>
    <property type="match status" value="1"/>
</dbReference>
<dbReference type="PANTHER" id="PTHR10160:SF19">
    <property type="entry name" value="PROTON-TRANSLOCATING NAD(P)(+) TRANSHYDROGENASE"/>
    <property type="match status" value="1"/>
</dbReference>
<feature type="domain" description="Alanine dehydrogenase/pyridine nucleotide transhydrogenase N-terminal" evidence="10">
    <location>
        <begin position="5"/>
        <end position="136"/>
    </location>
</feature>
<evidence type="ECO:0000256" key="8">
    <source>
        <dbReference type="ARBA" id="ARBA00048202"/>
    </source>
</evidence>
<keyword evidence="7" id="KW-0520">NAD</keyword>
<comment type="caution">
    <text evidence="11">The sequence shown here is derived from an EMBL/GenBank/DDBJ whole genome shotgun (WGS) entry which is preliminary data.</text>
</comment>
<keyword evidence="6" id="KW-1278">Translocase</keyword>
<organism evidence="11 12">
    <name type="scientific">Putridiphycobacter roseus</name>
    <dbReference type="NCBI Taxonomy" id="2219161"/>
    <lineage>
        <taxon>Bacteria</taxon>
        <taxon>Pseudomonadati</taxon>
        <taxon>Bacteroidota</taxon>
        <taxon>Flavobacteriia</taxon>
        <taxon>Flavobacteriales</taxon>
        <taxon>Crocinitomicaceae</taxon>
        <taxon>Putridiphycobacter</taxon>
    </lineage>
</organism>